<dbReference type="OrthoDB" id="6126389at2759"/>
<dbReference type="CDD" id="cd00057">
    <property type="entry name" value="FA58C"/>
    <property type="match status" value="1"/>
</dbReference>
<dbReference type="STRING" id="283909.R7VFF7"/>
<dbReference type="Proteomes" id="UP000014760">
    <property type="component" value="Unassembled WGS sequence"/>
</dbReference>
<dbReference type="PANTHER" id="PTHR24543">
    <property type="entry name" value="MULTICOPPER OXIDASE-RELATED"/>
    <property type="match status" value="1"/>
</dbReference>
<evidence type="ECO:0000313" key="4">
    <source>
        <dbReference type="Proteomes" id="UP000014760"/>
    </source>
</evidence>
<dbReference type="SUPFAM" id="SSF49785">
    <property type="entry name" value="Galactose-binding domain-like"/>
    <property type="match status" value="1"/>
</dbReference>
<dbReference type="InterPro" id="IPR000421">
    <property type="entry name" value="FA58C"/>
</dbReference>
<evidence type="ECO:0000313" key="2">
    <source>
        <dbReference type="EMBL" id="ELU15036.1"/>
    </source>
</evidence>
<gene>
    <name evidence="2" type="ORF">CAPTEDRAFT_113462</name>
</gene>
<dbReference type="EnsemblMetazoa" id="CapteT113462">
    <property type="protein sequence ID" value="CapteP113462"/>
    <property type="gene ID" value="CapteG113462"/>
</dbReference>
<protein>
    <recommendedName>
        <fullName evidence="1">F5/8 type C domain-containing protein</fullName>
    </recommendedName>
</protein>
<keyword evidence="4" id="KW-1185">Reference proteome</keyword>
<evidence type="ECO:0000259" key="1">
    <source>
        <dbReference type="PROSITE" id="PS50022"/>
    </source>
</evidence>
<dbReference type="EMBL" id="AMQN01018216">
    <property type="status" value="NOT_ANNOTATED_CDS"/>
    <property type="molecule type" value="Genomic_DNA"/>
</dbReference>
<reference evidence="3" key="3">
    <citation type="submission" date="2015-06" db="UniProtKB">
        <authorList>
            <consortium name="EnsemblMetazoa"/>
        </authorList>
    </citation>
    <scope>IDENTIFICATION</scope>
</reference>
<dbReference type="OMA" id="SAKSCCI"/>
<dbReference type="AlphaFoldDB" id="R7VFF7"/>
<feature type="domain" description="F5/8 type C" evidence="1">
    <location>
        <begin position="23"/>
        <end position="180"/>
    </location>
</feature>
<proteinExistence type="predicted"/>
<dbReference type="Pfam" id="PF00754">
    <property type="entry name" value="F5_F8_type_C"/>
    <property type="match status" value="1"/>
</dbReference>
<dbReference type="HOGENOM" id="CLU_030066_1_2_1"/>
<dbReference type="Gene3D" id="2.60.120.260">
    <property type="entry name" value="Galactose-binding domain-like"/>
    <property type="match status" value="1"/>
</dbReference>
<dbReference type="InterPro" id="IPR008979">
    <property type="entry name" value="Galactose-bd-like_sf"/>
</dbReference>
<dbReference type="SMART" id="SM00231">
    <property type="entry name" value="FA58C"/>
    <property type="match status" value="1"/>
</dbReference>
<accession>R7VFF7</accession>
<reference evidence="4" key="1">
    <citation type="submission" date="2012-12" db="EMBL/GenBank/DDBJ databases">
        <authorList>
            <person name="Hellsten U."/>
            <person name="Grimwood J."/>
            <person name="Chapman J.A."/>
            <person name="Shapiro H."/>
            <person name="Aerts A."/>
            <person name="Otillar R.P."/>
            <person name="Terry A.Y."/>
            <person name="Boore J.L."/>
            <person name="Simakov O."/>
            <person name="Marletaz F."/>
            <person name="Cho S.-J."/>
            <person name="Edsinger-Gonzales E."/>
            <person name="Havlak P."/>
            <person name="Kuo D.-H."/>
            <person name="Larsson T."/>
            <person name="Lv J."/>
            <person name="Arendt D."/>
            <person name="Savage R."/>
            <person name="Osoegawa K."/>
            <person name="de Jong P."/>
            <person name="Lindberg D.R."/>
            <person name="Seaver E.C."/>
            <person name="Weisblat D.A."/>
            <person name="Putnam N.H."/>
            <person name="Grigoriev I.V."/>
            <person name="Rokhsar D.S."/>
        </authorList>
    </citation>
    <scope>NUCLEOTIDE SEQUENCE</scope>
    <source>
        <strain evidence="4">I ESC-2004</strain>
    </source>
</reference>
<dbReference type="EMBL" id="KB294062">
    <property type="protein sequence ID" value="ELU15036.1"/>
    <property type="molecule type" value="Genomic_DNA"/>
</dbReference>
<organism evidence="2">
    <name type="scientific">Capitella teleta</name>
    <name type="common">Polychaete worm</name>
    <dbReference type="NCBI Taxonomy" id="283909"/>
    <lineage>
        <taxon>Eukaryota</taxon>
        <taxon>Metazoa</taxon>
        <taxon>Spiralia</taxon>
        <taxon>Lophotrochozoa</taxon>
        <taxon>Annelida</taxon>
        <taxon>Polychaeta</taxon>
        <taxon>Sedentaria</taxon>
        <taxon>Scolecida</taxon>
        <taxon>Capitellidae</taxon>
        <taxon>Capitella</taxon>
    </lineage>
</organism>
<reference evidence="2 4" key="2">
    <citation type="journal article" date="2013" name="Nature">
        <title>Insights into bilaterian evolution from three spiralian genomes.</title>
        <authorList>
            <person name="Simakov O."/>
            <person name="Marletaz F."/>
            <person name="Cho S.J."/>
            <person name="Edsinger-Gonzales E."/>
            <person name="Havlak P."/>
            <person name="Hellsten U."/>
            <person name="Kuo D.H."/>
            <person name="Larsson T."/>
            <person name="Lv J."/>
            <person name="Arendt D."/>
            <person name="Savage R."/>
            <person name="Osoegawa K."/>
            <person name="de Jong P."/>
            <person name="Grimwood J."/>
            <person name="Chapman J.A."/>
            <person name="Shapiro H."/>
            <person name="Aerts A."/>
            <person name="Otillar R.P."/>
            <person name="Terry A.Y."/>
            <person name="Boore J.L."/>
            <person name="Grigoriev I.V."/>
            <person name="Lindberg D.R."/>
            <person name="Seaver E.C."/>
            <person name="Weisblat D.A."/>
            <person name="Putnam N.H."/>
            <person name="Rokhsar D.S."/>
        </authorList>
    </citation>
    <scope>NUCLEOTIDE SEQUENCE</scope>
    <source>
        <strain evidence="2 4">I ESC-2004</strain>
    </source>
</reference>
<evidence type="ECO:0000313" key="3">
    <source>
        <dbReference type="EnsemblMetazoa" id="CapteP113462"/>
    </source>
</evidence>
<dbReference type="PROSITE" id="PS50022">
    <property type="entry name" value="FA58C_3"/>
    <property type="match status" value="1"/>
</dbReference>
<sequence length="210" mass="24009">MTKTCSWKLNNDDCFVSLEAEFLDKEALIAGDAFVPDSRMTASSAHCQYHGPERARIDFRKTGNYDTWCPSNNDPSEWIQVEFDDLMTVQTVTTTGSLTFTDWIPSYEIHTSLDGVTWTTYMEPFGTTKVNFCDVVLRGNDDPDTPVENVLNTPIRAKYLRLANMTWQKRIAVCLELQGSHYSGMAILCNALELIRLFNRMFGKRSHQRL</sequence>
<name>R7VFF7_CAPTE</name>